<keyword evidence="2" id="KW-1185">Reference proteome</keyword>
<dbReference type="Pfam" id="PF08960">
    <property type="entry name" value="STIV_B116-like"/>
    <property type="match status" value="1"/>
</dbReference>
<dbReference type="Gene3D" id="3.40.50.11170">
    <property type="entry name" value="Uncharacterised protein PF08960, DUF1874"/>
    <property type="match status" value="1"/>
</dbReference>
<sequence length="146" mass="16582">MKLFLLNALINPYQGDPDETAVFITRRIDLPLYEQILKIAVEDGRDVVSALGHESTVDFLKGILAPDAAKHLVFNRESIFFEPGDLGLVCRVAERGDFMKEWSLAELMDLHKNGRIEFFLVTRVFAPELILDPKNFFASMEASDEH</sequence>
<organism evidence="1 2">
    <name type="scientific">Desulfococcus multivorans DSM 2059</name>
    <dbReference type="NCBI Taxonomy" id="1121405"/>
    <lineage>
        <taxon>Bacteria</taxon>
        <taxon>Pseudomonadati</taxon>
        <taxon>Thermodesulfobacteriota</taxon>
        <taxon>Desulfobacteria</taxon>
        <taxon>Desulfobacterales</taxon>
        <taxon>Desulfococcaceae</taxon>
        <taxon>Desulfococcus</taxon>
    </lineage>
</organism>
<comment type="caution">
    <text evidence="1">The sequence shown here is derived from an EMBL/GenBank/DDBJ whole genome shotgun (WGS) entry which is preliminary data.</text>
</comment>
<dbReference type="InterPro" id="IPR037236">
    <property type="entry name" value="STIV_B116-like_sf"/>
</dbReference>
<dbReference type="SUPFAM" id="SSF143602">
    <property type="entry name" value="STIV B116-like"/>
    <property type="match status" value="1"/>
</dbReference>
<gene>
    <name evidence="1" type="ORF">dsmv_0852</name>
</gene>
<evidence type="ECO:0000313" key="1">
    <source>
        <dbReference type="EMBL" id="EPR33313.1"/>
    </source>
</evidence>
<evidence type="ECO:0000313" key="2">
    <source>
        <dbReference type="Proteomes" id="UP000014977"/>
    </source>
</evidence>
<dbReference type="AlphaFoldDB" id="S7ULU1"/>
<accession>S7ULU1</accession>
<dbReference type="EMBL" id="ATHJ01000127">
    <property type="protein sequence ID" value="EPR33313.1"/>
    <property type="molecule type" value="Genomic_DNA"/>
</dbReference>
<proteinExistence type="predicted"/>
<protein>
    <submittedName>
        <fullName evidence="1">Uncharacterized protein</fullName>
    </submittedName>
</protein>
<reference evidence="1 2" key="1">
    <citation type="journal article" date="2013" name="Genome Announc.">
        <title>Draft genome sequences for three mercury-methylating, sulfate-reducing bacteria.</title>
        <authorList>
            <person name="Brown S.D."/>
            <person name="Hurt R.A.Jr."/>
            <person name="Gilmour C.C."/>
            <person name="Elias D.A."/>
        </authorList>
    </citation>
    <scope>NUCLEOTIDE SEQUENCE [LARGE SCALE GENOMIC DNA]</scope>
    <source>
        <strain evidence="1 2">DSM 2059</strain>
    </source>
</reference>
<dbReference type="InterPro" id="IPR015055">
    <property type="entry name" value="STIV_B116-like"/>
</dbReference>
<dbReference type="STRING" id="897.B2D07_12955"/>
<name>S7ULU1_DESML</name>
<dbReference type="RefSeq" id="WP_020878435.1">
    <property type="nucleotide sequence ID" value="NZ_ATHJ01000127.1"/>
</dbReference>
<dbReference type="Proteomes" id="UP000014977">
    <property type="component" value="Unassembled WGS sequence"/>
</dbReference>